<reference evidence="1 2" key="1">
    <citation type="submission" date="2019-06" db="EMBL/GenBank/DDBJ databases">
        <title>Genomic Encyclopedia of Archaeal and Bacterial Type Strains, Phase II (KMG-II): from individual species to whole genera.</title>
        <authorList>
            <person name="Goeker M."/>
        </authorList>
    </citation>
    <scope>NUCLEOTIDE SEQUENCE [LARGE SCALE GENOMIC DNA]</scope>
    <source>
        <strain evidence="1 2">DSM 24789</strain>
    </source>
</reference>
<evidence type="ECO:0000313" key="1">
    <source>
        <dbReference type="EMBL" id="TQM41508.1"/>
    </source>
</evidence>
<accession>A0A543G5Z9</accession>
<dbReference type="RefSeq" id="WP_089081506.1">
    <property type="nucleotide sequence ID" value="NZ_VFPJ01000001.1"/>
</dbReference>
<gene>
    <name evidence="1" type="ORF">BC670_2484</name>
</gene>
<dbReference type="AlphaFoldDB" id="A0A543G5Z9"/>
<proteinExistence type="predicted"/>
<dbReference type="GO" id="GO:0016740">
    <property type="term" value="F:transferase activity"/>
    <property type="evidence" value="ECO:0007669"/>
    <property type="project" value="UniProtKB-KW"/>
</dbReference>
<sequence length="344" mass="40977">MDKWFAIPDSTKRNAYIQIAEKTGMAPFAVEKDWWVVQALTVIFEMDIAKHLVFKGGTSLSKAWNVIERFSEDIDLAIDRRFFNFEGVLSKRQIEKLRAVSNDYMVHVFYPELQKRFQEKGINAIKWDIEKTDNPEEDPVKIYLYYPEVIPSPGYLEPRIQIEISCRSLREPFTNKTFRSLIDEEYREMEFAQQHIEVQTVNPERTFLEKIFLLHEEFHRPVEKIRVERLSRHLYDVYHLSKTEFAEKAINDKELYETIVVHRHKFTRVGGVNYNEHNPKTINPIPIPEVIDAWEEDYRIMLEQMIYEENKPSFEDIINQLTALKEKINALDWNLETEFPAPNN</sequence>
<dbReference type="Proteomes" id="UP000320773">
    <property type="component" value="Unassembled WGS sequence"/>
</dbReference>
<dbReference type="EMBL" id="VFPJ01000001">
    <property type="protein sequence ID" value="TQM41508.1"/>
    <property type="molecule type" value="Genomic_DNA"/>
</dbReference>
<keyword evidence="1" id="KW-0808">Transferase</keyword>
<organism evidence="1 2">
    <name type="scientific">Flavobacterium branchiophilum</name>
    <dbReference type="NCBI Taxonomy" id="55197"/>
    <lineage>
        <taxon>Bacteria</taxon>
        <taxon>Pseudomonadati</taxon>
        <taxon>Bacteroidota</taxon>
        <taxon>Flavobacteriia</taxon>
        <taxon>Flavobacteriales</taxon>
        <taxon>Flavobacteriaceae</taxon>
        <taxon>Flavobacterium</taxon>
    </lineage>
</organism>
<protein>
    <submittedName>
        <fullName evidence="1">Nucleotidyltransferase AbiEii toxin of type IV toxin-antitoxin system</fullName>
    </submittedName>
</protein>
<comment type="caution">
    <text evidence="1">The sequence shown here is derived from an EMBL/GenBank/DDBJ whole genome shotgun (WGS) entry which is preliminary data.</text>
</comment>
<name>A0A543G5Z9_9FLAO</name>
<dbReference type="Gene3D" id="3.10.450.620">
    <property type="entry name" value="JHP933, nucleotidyltransferase-like core domain"/>
    <property type="match status" value="1"/>
</dbReference>
<evidence type="ECO:0000313" key="2">
    <source>
        <dbReference type="Proteomes" id="UP000320773"/>
    </source>
</evidence>
<dbReference type="InterPro" id="IPR014942">
    <property type="entry name" value="AbiEii"/>
</dbReference>
<dbReference type="Pfam" id="PF08843">
    <property type="entry name" value="AbiEii"/>
    <property type="match status" value="1"/>
</dbReference>